<dbReference type="SMART" id="SM00237">
    <property type="entry name" value="Calx_beta"/>
    <property type="match status" value="4"/>
</dbReference>
<dbReference type="GO" id="GO:0007154">
    <property type="term" value="P:cell communication"/>
    <property type="evidence" value="ECO:0007669"/>
    <property type="project" value="InterPro"/>
</dbReference>
<comment type="caution">
    <text evidence="6">The sequence shown here is derived from an EMBL/GenBank/DDBJ whole genome shotgun (WGS) entry which is preliminary data.</text>
</comment>
<dbReference type="EMBL" id="CASHTH010003988">
    <property type="protein sequence ID" value="CAI8052156.1"/>
    <property type="molecule type" value="Genomic_DNA"/>
</dbReference>
<feature type="non-terminal residue" evidence="6">
    <location>
        <position position="1"/>
    </location>
</feature>
<keyword evidence="4" id="KW-0406">Ion transport</keyword>
<organism evidence="6 7">
    <name type="scientific">Geodia barretti</name>
    <name type="common">Barrett's horny sponge</name>
    <dbReference type="NCBI Taxonomy" id="519541"/>
    <lineage>
        <taxon>Eukaryota</taxon>
        <taxon>Metazoa</taxon>
        <taxon>Porifera</taxon>
        <taxon>Demospongiae</taxon>
        <taxon>Heteroscleromorpha</taxon>
        <taxon>Tetractinellida</taxon>
        <taxon>Astrophorina</taxon>
        <taxon>Geodiidae</taxon>
        <taxon>Geodia</taxon>
    </lineage>
</organism>
<dbReference type="InterPro" id="IPR038081">
    <property type="entry name" value="CalX-like_sf"/>
</dbReference>
<dbReference type="InterPro" id="IPR051171">
    <property type="entry name" value="CaCA"/>
</dbReference>
<feature type="non-terminal residue" evidence="6">
    <location>
        <position position="579"/>
    </location>
</feature>
<keyword evidence="2" id="KW-0677">Repeat</keyword>
<keyword evidence="3" id="KW-0106">Calcium</keyword>
<evidence type="ECO:0000259" key="5">
    <source>
        <dbReference type="SMART" id="SM00237"/>
    </source>
</evidence>
<evidence type="ECO:0000256" key="1">
    <source>
        <dbReference type="ARBA" id="ARBA00022729"/>
    </source>
</evidence>
<dbReference type="PANTHER" id="PTHR11878">
    <property type="entry name" value="SODIUM/CALCIUM EXCHANGER"/>
    <property type="match status" value="1"/>
</dbReference>
<feature type="domain" description="Calx-beta" evidence="5">
    <location>
        <begin position="110"/>
        <end position="211"/>
    </location>
</feature>
<dbReference type="SUPFAM" id="SSF141072">
    <property type="entry name" value="CalX-like"/>
    <property type="match status" value="4"/>
</dbReference>
<gene>
    <name evidence="6" type="ORF">GBAR_LOCUS28548</name>
</gene>
<keyword evidence="1" id="KW-0732">Signal</keyword>
<dbReference type="Gene3D" id="2.60.40.2030">
    <property type="match status" value="4"/>
</dbReference>
<feature type="domain" description="Calx-beta" evidence="5">
    <location>
        <begin position="1"/>
        <end position="97"/>
    </location>
</feature>
<feature type="domain" description="Calx-beta" evidence="5">
    <location>
        <begin position="228"/>
        <end position="328"/>
    </location>
</feature>
<dbReference type="GO" id="GO:0030001">
    <property type="term" value="P:metal ion transport"/>
    <property type="evidence" value="ECO:0007669"/>
    <property type="project" value="TreeGrafter"/>
</dbReference>
<evidence type="ECO:0000256" key="3">
    <source>
        <dbReference type="ARBA" id="ARBA00022837"/>
    </source>
</evidence>
<dbReference type="Pfam" id="PF03160">
    <property type="entry name" value="Calx-beta"/>
    <property type="match status" value="5"/>
</dbReference>
<evidence type="ECO:0000313" key="7">
    <source>
        <dbReference type="Proteomes" id="UP001174909"/>
    </source>
</evidence>
<protein>
    <recommendedName>
        <fullName evidence="5">Calx-beta domain-containing protein</fullName>
    </recommendedName>
</protein>
<accession>A0AA35TR11</accession>
<dbReference type="GO" id="GO:0016020">
    <property type="term" value="C:membrane"/>
    <property type="evidence" value="ECO:0007669"/>
    <property type="project" value="InterPro"/>
</dbReference>
<feature type="domain" description="Calx-beta" evidence="5">
    <location>
        <begin position="458"/>
        <end position="559"/>
    </location>
</feature>
<proteinExistence type="predicted"/>
<dbReference type="Proteomes" id="UP001174909">
    <property type="component" value="Unassembled WGS sequence"/>
</dbReference>
<dbReference type="AlphaFoldDB" id="A0AA35TR11"/>
<evidence type="ECO:0000256" key="2">
    <source>
        <dbReference type="ARBA" id="ARBA00022737"/>
    </source>
</evidence>
<sequence>VVVVPDPTVRLNTSYYSVGEGDGSIEVCAHVTTDQFNNTIQADYVTSAGSASDPEDYDGVSGTLSFTSDATESCVTITVEDDSTRESVPECFTVALLDVTGADFEEPRIATVCIEDNDVLPVTIGMEQTEYTVGEVDDYQLVCFGVLSGNIDSREIVFDYTTASGTADTSDYSSRSGEVLISEDAPVQCVSVPIRSDSITESEQCFTFEITARGSTSGLTVSPSGAEICITDLSSIPITIGLKKTLYNVSEDAGSVQVCYQVMSGKTATRSISMQLRTVQGDATEGEDYTYSYSSDSLDDNDSSDCDSIPILTDTLDEEEECFTVSLSTSSYYNGLTINPHIGTICINDDDPTLIEIALEKTEYTTHDNAEYQVVCANVESGSVGGRNIEIDYTVEDNANAQTQNGTLLFSDDATIQCVAVSASSVSAGSTDESCLTLTLSPTTTVTGLTISPDVATVCVTSADDIQLTIGLEKGFYSTGEDSGDLEVCVEVKSGDIAGRSISIEYTTLDGSANAPGDFTEVSGTLTVTEDDTDQCLTITIVNDSQDEDDRECFALAISTSSSVSLETTQATICVTDND</sequence>
<keyword evidence="4" id="KW-0813">Transport</keyword>
<reference evidence="6" key="1">
    <citation type="submission" date="2023-03" db="EMBL/GenBank/DDBJ databases">
        <authorList>
            <person name="Steffen K."/>
            <person name="Cardenas P."/>
        </authorList>
    </citation>
    <scope>NUCLEOTIDE SEQUENCE</scope>
</reference>
<dbReference type="PANTHER" id="PTHR11878:SF65">
    <property type="entry name" value="NA_CA-EXCHANGE PROTEIN, ISOFORM G"/>
    <property type="match status" value="1"/>
</dbReference>
<name>A0AA35TR11_GEOBA</name>
<dbReference type="InterPro" id="IPR003644">
    <property type="entry name" value="Calx_beta"/>
</dbReference>
<evidence type="ECO:0000256" key="4">
    <source>
        <dbReference type="ARBA" id="ARBA00023065"/>
    </source>
</evidence>
<evidence type="ECO:0000313" key="6">
    <source>
        <dbReference type="EMBL" id="CAI8052156.1"/>
    </source>
</evidence>
<keyword evidence="7" id="KW-1185">Reference proteome</keyword>